<dbReference type="Gene3D" id="1.20.1250.10">
    <property type="match status" value="1"/>
</dbReference>
<name>A0A8C4GJ10_DICLA</name>
<keyword evidence="3" id="KW-1185">Reference proteome</keyword>
<keyword evidence="1" id="KW-0964">Secreted</keyword>
<keyword evidence="1" id="KW-0339">Growth factor</keyword>
<gene>
    <name evidence="1" type="primary">IL12A</name>
    <name evidence="2" type="synonym">il12a</name>
</gene>
<evidence type="ECO:0000313" key="2">
    <source>
        <dbReference type="Ensembl" id="ENSDLAP00005011073.2"/>
    </source>
</evidence>
<comment type="subcellular location">
    <subcellularLocation>
        <location evidence="1">Secreted</location>
    </subcellularLocation>
</comment>
<comment type="similarity">
    <text evidence="1">Belongs to the IL-6 superfamily.</text>
</comment>
<protein>
    <recommendedName>
        <fullName evidence="1">Interleukin-12 subunit alpha</fullName>
        <shortName evidence="1">IL-12A</shortName>
    </recommendedName>
</protein>
<dbReference type="Pfam" id="PF03039">
    <property type="entry name" value="IL12"/>
    <property type="match status" value="1"/>
</dbReference>
<dbReference type="OMA" id="ECMRNIM"/>
<dbReference type="GO" id="GO:0005125">
    <property type="term" value="F:cytokine activity"/>
    <property type="evidence" value="ECO:0007669"/>
    <property type="project" value="UniProtKB-KW"/>
</dbReference>
<dbReference type="OrthoDB" id="9893660at2759"/>
<proteinExistence type="inferred from homology"/>
<keyword evidence="1" id="KW-0732">Signal</keyword>
<comment type="subunit">
    <text evidence="1">Heterodimer with IL12B; disulfide-linked. The heterodimer is known as interleukin IL-12.</text>
</comment>
<dbReference type="GO" id="GO:0005615">
    <property type="term" value="C:extracellular space"/>
    <property type="evidence" value="ECO:0007669"/>
    <property type="project" value="UniProtKB-KW"/>
</dbReference>
<dbReference type="InterPro" id="IPR004281">
    <property type="entry name" value="IL-12_alpha"/>
</dbReference>
<dbReference type="GO" id="GO:0005143">
    <property type="term" value="F:interleukin-12 receptor binding"/>
    <property type="evidence" value="ECO:0007669"/>
    <property type="project" value="InterPro"/>
</dbReference>
<keyword evidence="1" id="KW-0202">Cytokine</keyword>
<accession>A0A8C4GJ10</accession>
<keyword evidence="1" id="KW-1015">Disulfide bond</keyword>
<dbReference type="Proteomes" id="UP000694389">
    <property type="component" value="Unassembled WGS sequence"/>
</dbReference>
<feature type="chain" id="PRO_5035961668" description="Interleukin-12 subunit alpha" evidence="1">
    <location>
        <begin position="25"/>
        <end position="208"/>
    </location>
</feature>
<dbReference type="InterPro" id="IPR009079">
    <property type="entry name" value="4_helix_cytokine-like_core"/>
</dbReference>
<sequence>MAIFNFYFASCVLLLTLSWRTSTGLPVCTLSEDQCEHCSSLFNSLLLNVKDLLNKNNSAVLCYGISSDRAVVKSKADTVLACAPTQSSGCMMQRNSPFSELECRRNIMKDLAHYAAAFESYINSSLRCPEKEIPLLKPTLGIIQSLRKDCCLMPNGERDSSEEDVAQMWGNDTFNNRQEMCKMMRGFYVRVITINRAMGYISSGEHRM</sequence>
<feature type="signal peptide" evidence="1">
    <location>
        <begin position="1"/>
        <end position="24"/>
    </location>
</feature>
<evidence type="ECO:0000256" key="1">
    <source>
        <dbReference type="RuleBase" id="RU363133"/>
    </source>
</evidence>
<dbReference type="AlphaFoldDB" id="A0A8C4GJ10"/>
<reference evidence="2" key="1">
    <citation type="submission" date="2025-08" db="UniProtKB">
        <authorList>
            <consortium name="Ensembl"/>
        </authorList>
    </citation>
    <scope>IDENTIFICATION</scope>
</reference>
<dbReference type="SUPFAM" id="SSF47266">
    <property type="entry name" value="4-helical cytokines"/>
    <property type="match status" value="1"/>
</dbReference>
<reference evidence="2" key="2">
    <citation type="submission" date="2025-09" db="UniProtKB">
        <authorList>
            <consortium name="Ensembl"/>
        </authorList>
    </citation>
    <scope>IDENTIFICATION</scope>
</reference>
<dbReference type="GeneID" id="127362307"/>
<dbReference type="GO" id="GO:0008083">
    <property type="term" value="F:growth factor activity"/>
    <property type="evidence" value="ECO:0007669"/>
    <property type="project" value="UniProtKB-KW"/>
</dbReference>
<dbReference type="Ensembl" id="ENSDLAT00005012117.2">
    <property type="protein sequence ID" value="ENSDLAP00005011073.2"/>
    <property type="gene ID" value="ENSDLAG00005005689.2"/>
</dbReference>
<evidence type="ECO:0000313" key="3">
    <source>
        <dbReference type="Proteomes" id="UP000694389"/>
    </source>
</evidence>
<organism evidence="2 3">
    <name type="scientific">Dicentrarchus labrax</name>
    <name type="common">European seabass</name>
    <name type="synonym">Morone labrax</name>
    <dbReference type="NCBI Taxonomy" id="13489"/>
    <lineage>
        <taxon>Eukaryota</taxon>
        <taxon>Metazoa</taxon>
        <taxon>Chordata</taxon>
        <taxon>Craniata</taxon>
        <taxon>Vertebrata</taxon>
        <taxon>Euteleostomi</taxon>
        <taxon>Actinopterygii</taxon>
        <taxon>Neopterygii</taxon>
        <taxon>Teleostei</taxon>
        <taxon>Neoteleostei</taxon>
        <taxon>Acanthomorphata</taxon>
        <taxon>Eupercaria</taxon>
        <taxon>Moronidae</taxon>
        <taxon>Dicentrarchus</taxon>
    </lineage>
</organism>
<dbReference type="RefSeq" id="XP_051253823.1">
    <property type="nucleotide sequence ID" value="XM_051397863.1"/>
</dbReference>
<dbReference type="GO" id="GO:0006955">
    <property type="term" value="P:immune response"/>
    <property type="evidence" value="ECO:0007669"/>
    <property type="project" value="InterPro"/>
</dbReference>